<name>K4FU92_CALMI</name>
<feature type="region of interest" description="Disordered" evidence="4">
    <location>
        <begin position="191"/>
        <end position="295"/>
    </location>
</feature>
<evidence type="ECO:0000256" key="2">
    <source>
        <dbReference type="ARBA" id="ARBA00015157"/>
    </source>
</evidence>
<dbReference type="OrthoDB" id="247013at2759"/>
<accession>K4FU92</accession>
<dbReference type="EMBL" id="JX052781">
    <property type="protein sequence ID" value="AFK11009.1"/>
    <property type="molecule type" value="mRNA"/>
</dbReference>
<dbReference type="Proteomes" id="UP000314986">
    <property type="component" value="Unassembled WGS sequence"/>
</dbReference>
<dbReference type="OMA" id="EFRWLHC"/>
<reference evidence="6" key="5">
    <citation type="submission" date="2025-05" db="UniProtKB">
        <authorList>
            <consortium name="Ensembl"/>
        </authorList>
    </citation>
    <scope>IDENTIFICATION</scope>
</reference>
<evidence type="ECO:0000313" key="6">
    <source>
        <dbReference type="Ensembl" id="ENSCMIP00000035402.1"/>
    </source>
</evidence>
<reference evidence="7" key="1">
    <citation type="journal article" date="2006" name="Science">
        <title>Ancient noncoding elements conserved in the human genome.</title>
        <authorList>
            <person name="Venkatesh B."/>
            <person name="Kirkness E.F."/>
            <person name="Loh Y.H."/>
            <person name="Halpern A.L."/>
            <person name="Lee A.P."/>
            <person name="Johnson J."/>
            <person name="Dandona N."/>
            <person name="Viswanathan L.D."/>
            <person name="Tay A."/>
            <person name="Venter J.C."/>
            <person name="Strausberg R.L."/>
            <person name="Brenner S."/>
        </authorList>
    </citation>
    <scope>NUCLEOTIDE SEQUENCE [LARGE SCALE GENOMIC DNA]</scope>
</reference>
<evidence type="ECO:0000256" key="4">
    <source>
        <dbReference type="SAM" id="MobiDB-lite"/>
    </source>
</evidence>
<evidence type="ECO:0000256" key="1">
    <source>
        <dbReference type="ARBA" id="ARBA00009885"/>
    </source>
</evidence>
<dbReference type="Ensembl" id="ENSCMIT00000035928.1">
    <property type="protein sequence ID" value="ENSCMIP00000035402.1"/>
    <property type="gene ID" value="ENSCMIG00000014978.1"/>
</dbReference>
<comment type="similarity">
    <text evidence="1">Belongs to the rtf2 family.</text>
</comment>
<dbReference type="GeneTree" id="ENSGT00390000010923"/>
<feature type="compositionally biased region" description="Low complexity" evidence="4">
    <location>
        <begin position="223"/>
        <end position="258"/>
    </location>
</feature>
<evidence type="ECO:0000256" key="3">
    <source>
        <dbReference type="ARBA" id="ARBA00030367"/>
    </source>
</evidence>
<dbReference type="InterPro" id="IPR027799">
    <property type="entry name" value="Rtf2_RING-finger"/>
</dbReference>
<dbReference type="Pfam" id="PF04641">
    <property type="entry name" value="Rtf2"/>
    <property type="match status" value="1"/>
</dbReference>
<organism evidence="5">
    <name type="scientific">Callorhinchus milii</name>
    <name type="common">Ghost shark</name>
    <dbReference type="NCBI Taxonomy" id="7868"/>
    <lineage>
        <taxon>Eukaryota</taxon>
        <taxon>Metazoa</taxon>
        <taxon>Chordata</taxon>
        <taxon>Craniata</taxon>
        <taxon>Vertebrata</taxon>
        <taxon>Chondrichthyes</taxon>
        <taxon>Holocephali</taxon>
        <taxon>Chimaeriformes</taxon>
        <taxon>Callorhinchidae</taxon>
        <taxon>Callorhinchus</taxon>
    </lineage>
</organism>
<dbReference type="CTD" id="51507"/>
<gene>
    <name evidence="6" type="primary">rtf2</name>
</gene>
<dbReference type="RefSeq" id="NP_001279298.1">
    <property type="nucleotide sequence ID" value="NM_001292369.1"/>
</dbReference>
<dbReference type="GeneID" id="103186248"/>
<reference evidence="7" key="2">
    <citation type="journal article" date="2007" name="PLoS Biol.">
        <title>Survey sequencing and comparative analysis of the elephant shark (Callorhinchus milii) genome.</title>
        <authorList>
            <person name="Venkatesh B."/>
            <person name="Kirkness E.F."/>
            <person name="Loh Y.H."/>
            <person name="Halpern A.L."/>
            <person name="Lee A.P."/>
            <person name="Johnson J."/>
            <person name="Dandona N."/>
            <person name="Viswanathan L.D."/>
            <person name="Tay A."/>
            <person name="Venter J.C."/>
            <person name="Strausberg R.L."/>
            <person name="Brenner S."/>
        </authorList>
    </citation>
    <scope>NUCLEOTIDE SEQUENCE [LARGE SCALE GENOMIC DNA]</scope>
</reference>
<sequence length="300" mass="33488">MGCDGGTIPKRHELVKGPKKVEQVDKNAELVARWKYCALSQVALTRPIVSCELGRLYNKDAVIEYLLDKSPEKCIVQTATHIKSLKDVKELNLTPNPAWKGDEVKGDKYEDLQLACFICPVVGLEMNGRHKFCYPRTCGCVFSDRALKEIKAEVCYKCGEPFEKDDVIFLNGSKEEMEILKRRMEERKLKAKLERKAKKSKTISKPAATEEIPGPSSTKSEETITSEQRAVSGSNHSVNGRSVSSGSGTPSTFGSSNGKRSRADHGQKSEAYKSIFTSHSSAKRSKDQEPNWITHTAYYF</sequence>
<evidence type="ECO:0000313" key="5">
    <source>
        <dbReference type="EMBL" id="AFK11009.1"/>
    </source>
</evidence>
<dbReference type="KEGG" id="cmk:103186248"/>
<dbReference type="AlphaFoldDB" id="K4FU92"/>
<dbReference type="PANTHER" id="PTHR12775">
    <property type="entry name" value="PROTEIN C20ORF43 HOMOLOG"/>
    <property type="match status" value="1"/>
</dbReference>
<evidence type="ECO:0000313" key="7">
    <source>
        <dbReference type="Proteomes" id="UP000314986"/>
    </source>
</evidence>
<dbReference type="GO" id="GO:0006274">
    <property type="term" value="P:DNA replication termination"/>
    <property type="evidence" value="ECO:0007669"/>
    <property type="project" value="TreeGrafter"/>
</dbReference>
<dbReference type="PANTHER" id="PTHR12775:SF0">
    <property type="entry name" value="REPLICATION TERMINATION FACTOR 2"/>
    <property type="match status" value="1"/>
</dbReference>
<feature type="compositionally biased region" description="Basic and acidic residues" evidence="4">
    <location>
        <begin position="261"/>
        <end position="271"/>
    </location>
</feature>
<reference evidence="7" key="4">
    <citation type="journal article" date="2014" name="Nature">
        <title>Elephant shark genome provides unique insights into gnathostome evolution.</title>
        <authorList>
            <consortium name="International Elephant Shark Genome Sequencing Consortium"/>
            <person name="Venkatesh B."/>
            <person name="Lee A.P."/>
            <person name="Ravi V."/>
            <person name="Maurya A.K."/>
            <person name="Lian M.M."/>
            <person name="Swann J.B."/>
            <person name="Ohta Y."/>
            <person name="Flajnik M.F."/>
            <person name="Sutoh Y."/>
            <person name="Kasahara M."/>
            <person name="Hoon S."/>
            <person name="Gangu V."/>
            <person name="Roy S.W."/>
            <person name="Irimia M."/>
            <person name="Korzh V."/>
            <person name="Kondrychyn I."/>
            <person name="Lim Z.W."/>
            <person name="Tay B.H."/>
            <person name="Tohari S."/>
            <person name="Kong K.W."/>
            <person name="Ho S."/>
            <person name="Lorente-Galdos B."/>
            <person name="Quilez J."/>
            <person name="Marques-Bonet T."/>
            <person name="Raney B.J."/>
            <person name="Ingham P.W."/>
            <person name="Tay A."/>
            <person name="Hillier L.W."/>
            <person name="Minx P."/>
            <person name="Boehm T."/>
            <person name="Wilson R.K."/>
            <person name="Brenner S."/>
            <person name="Warren W.C."/>
        </authorList>
    </citation>
    <scope>NUCLEOTIDE SEQUENCE [LARGE SCALE GENOMIC DNA]</scope>
</reference>
<protein>
    <recommendedName>
        <fullName evidence="2">Replication termination factor 2</fullName>
    </recommendedName>
    <alternativeName>
        <fullName evidence="3">Replication termination factor 2 domain-containing protein 1</fullName>
    </alternativeName>
</protein>
<dbReference type="CDD" id="cd16653">
    <property type="entry name" value="RING-like_Rtf2"/>
    <property type="match status" value="1"/>
</dbReference>
<dbReference type="STRING" id="7868.ENSCMIP00000035402"/>
<dbReference type="InterPro" id="IPR006735">
    <property type="entry name" value="Rtf2"/>
</dbReference>
<proteinExistence type="evidence at transcript level"/>
<dbReference type="GO" id="GO:0005634">
    <property type="term" value="C:nucleus"/>
    <property type="evidence" value="ECO:0007669"/>
    <property type="project" value="TreeGrafter"/>
</dbReference>
<keyword evidence="7" id="KW-1185">Reference proteome</keyword>
<reference evidence="5" key="3">
    <citation type="journal article" date="2012" name="PLoS ONE">
        <title>Sequencing and Analysis of Full-Length cDNAs, 5'-ESTs and 3'-ESTs from a Cartilaginous Fish, the Elephant Shark (Callorhinchus milii).</title>
        <authorList>
            <person name="Tan Y.Y."/>
            <person name="Kodzius R."/>
            <person name="Tay B.H."/>
            <person name="Tay A."/>
            <person name="Brenner S."/>
            <person name="Venkatesh B."/>
        </authorList>
    </citation>
    <scope>NUCLEOTIDE SEQUENCE</scope>
    <source>
        <tissue evidence="5">Intestine</tissue>
    </source>
</reference>